<accession>A0A5D0RGZ7</accession>
<dbReference type="RefSeq" id="WP_148378244.1">
    <property type="nucleotide sequence ID" value="NZ_VSIY01000010.1"/>
</dbReference>
<gene>
    <name evidence="2" type="ORF">FVF75_12085</name>
</gene>
<sequence length="171" mass="17981">MAMRFLTIKAGALAALAAAMSAISAVPAMAQEWRVTPRPHTLNNGEIVCGLYSPRPDRSVGISVYDHSSDLIIKASSLVGIADGSDVVIRYPSGNSQRATFLKEATDADTAMIEIPSVADLNAMIDQFATPGDFSVAVLGGRPTAFRISQLPGASNEIATLRACMEELDLG</sequence>
<organism evidence="2 3">
    <name type="scientific">Maritimibacter fusiformis</name>
    <dbReference type="NCBI Taxonomy" id="2603819"/>
    <lineage>
        <taxon>Bacteria</taxon>
        <taxon>Pseudomonadati</taxon>
        <taxon>Pseudomonadota</taxon>
        <taxon>Alphaproteobacteria</taxon>
        <taxon>Rhodobacterales</taxon>
        <taxon>Roseobacteraceae</taxon>
        <taxon>Maritimibacter</taxon>
    </lineage>
</organism>
<keyword evidence="1" id="KW-0732">Signal</keyword>
<dbReference type="Proteomes" id="UP000322080">
    <property type="component" value="Unassembled WGS sequence"/>
</dbReference>
<name>A0A5D0RGZ7_9RHOB</name>
<reference evidence="2 3" key="1">
    <citation type="submission" date="2019-08" db="EMBL/GenBank/DDBJ databases">
        <title>Identification of a novel species of the genus Boseongicola.</title>
        <authorList>
            <person name="Zhang X.-Q."/>
        </authorList>
    </citation>
    <scope>NUCLEOTIDE SEQUENCE [LARGE SCALE GENOMIC DNA]</scope>
    <source>
        <strain evidence="2 3">HY14</strain>
    </source>
</reference>
<comment type="caution">
    <text evidence="2">The sequence shown here is derived from an EMBL/GenBank/DDBJ whole genome shotgun (WGS) entry which is preliminary data.</text>
</comment>
<evidence type="ECO:0000256" key="1">
    <source>
        <dbReference type="SAM" id="SignalP"/>
    </source>
</evidence>
<evidence type="ECO:0000313" key="2">
    <source>
        <dbReference type="EMBL" id="TYB80782.1"/>
    </source>
</evidence>
<dbReference type="AlphaFoldDB" id="A0A5D0RGZ7"/>
<keyword evidence="3" id="KW-1185">Reference proteome</keyword>
<feature type="chain" id="PRO_5023094250" evidence="1">
    <location>
        <begin position="31"/>
        <end position="171"/>
    </location>
</feature>
<protein>
    <submittedName>
        <fullName evidence="2">Uncharacterized protein</fullName>
    </submittedName>
</protein>
<feature type="signal peptide" evidence="1">
    <location>
        <begin position="1"/>
        <end position="30"/>
    </location>
</feature>
<evidence type="ECO:0000313" key="3">
    <source>
        <dbReference type="Proteomes" id="UP000322080"/>
    </source>
</evidence>
<dbReference type="EMBL" id="VSIY01000010">
    <property type="protein sequence ID" value="TYB80782.1"/>
    <property type="molecule type" value="Genomic_DNA"/>
</dbReference>
<proteinExistence type="predicted"/>